<protein>
    <submittedName>
        <fullName evidence="1">Imm10 family immunity protein</fullName>
    </submittedName>
</protein>
<comment type="caution">
    <text evidence="1">The sequence shown here is derived from an EMBL/GenBank/DDBJ whole genome shotgun (WGS) entry which is preliminary data.</text>
</comment>
<accession>A0ABV5MKE7</accession>
<dbReference type="Proteomes" id="UP001589608">
    <property type="component" value="Unassembled WGS sequence"/>
</dbReference>
<dbReference type="InterPro" id="IPR028962">
    <property type="entry name" value="Imm10"/>
</dbReference>
<dbReference type="Pfam" id="PF15588">
    <property type="entry name" value="Imm10"/>
    <property type="match status" value="1"/>
</dbReference>
<evidence type="ECO:0000313" key="1">
    <source>
        <dbReference type="EMBL" id="MFB9449304.1"/>
    </source>
</evidence>
<organism evidence="1 2">
    <name type="scientific">Dactylosporangium vinaceum</name>
    <dbReference type="NCBI Taxonomy" id="53362"/>
    <lineage>
        <taxon>Bacteria</taxon>
        <taxon>Bacillati</taxon>
        <taxon>Actinomycetota</taxon>
        <taxon>Actinomycetes</taxon>
        <taxon>Micromonosporales</taxon>
        <taxon>Micromonosporaceae</taxon>
        <taxon>Dactylosporangium</taxon>
    </lineage>
</organism>
<sequence length="133" mass="14418">MPIEFVASPAGVDEEQCLVAAVAERDDGTGRALIFQAGDDPPDAQDVRLGMDTYCLLTERHGTAYGCVRELSIDGNRMRVVVSEAALVDLGLEDAEIIVELAVDPQSLATFREYLARILTYGRLAARPALLRP</sequence>
<gene>
    <name evidence="1" type="ORF">ACFFTR_40040</name>
</gene>
<proteinExistence type="predicted"/>
<evidence type="ECO:0000313" key="2">
    <source>
        <dbReference type="Proteomes" id="UP001589608"/>
    </source>
</evidence>
<dbReference type="EMBL" id="JBHMCA010000065">
    <property type="protein sequence ID" value="MFB9449304.1"/>
    <property type="molecule type" value="Genomic_DNA"/>
</dbReference>
<keyword evidence="2" id="KW-1185">Reference proteome</keyword>
<dbReference type="RefSeq" id="WP_223103436.1">
    <property type="nucleotide sequence ID" value="NZ_CP061913.1"/>
</dbReference>
<name>A0ABV5MKE7_9ACTN</name>
<reference evidence="1 2" key="1">
    <citation type="submission" date="2024-09" db="EMBL/GenBank/DDBJ databases">
        <authorList>
            <person name="Sun Q."/>
            <person name="Mori K."/>
        </authorList>
    </citation>
    <scope>NUCLEOTIDE SEQUENCE [LARGE SCALE GENOMIC DNA]</scope>
    <source>
        <strain evidence="1 2">JCM 3307</strain>
    </source>
</reference>